<dbReference type="GO" id="GO:0016747">
    <property type="term" value="F:acyltransferase activity, transferring groups other than amino-acyl groups"/>
    <property type="evidence" value="ECO:0007669"/>
    <property type="project" value="InterPro"/>
</dbReference>
<organism evidence="2 3">
    <name type="scientific">Kalanchoe fedtschenkoi</name>
    <name type="common">Lavender scallops</name>
    <name type="synonym">South American air plant</name>
    <dbReference type="NCBI Taxonomy" id="63787"/>
    <lineage>
        <taxon>Eukaryota</taxon>
        <taxon>Viridiplantae</taxon>
        <taxon>Streptophyta</taxon>
        <taxon>Embryophyta</taxon>
        <taxon>Tracheophyta</taxon>
        <taxon>Spermatophyta</taxon>
        <taxon>Magnoliopsida</taxon>
        <taxon>eudicotyledons</taxon>
        <taxon>Gunneridae</taxon>
        <taxon>Pentapetalae</taxon>
        <taxon>Saxifragales</taxon>
        <taxon>Crassulaceae</taxon>
        <taxon>Kalanchoe</taxon>
    </lineage>
</organism>
<dbReference type="Proteomes" id="UP000594263">
    <property type="component" value="Unplaced"/>
</dbReference>
<dbReference type="AlphaFoldDB" id="A0A7N0V620"/>
<sequence>MAEFHNKNVSDVSLKPFDVLDIDDHMEWATDEKTAKFCSWEPFHTKAEFLKYYNNCVLTHPWIRAVCLRNKPVGYILVTPNLTGMDQCRAEIGYGLGSKYWGKGIATSAVKIVVAESFKEQPHLRRIEAFVDVENVASQKVLEKAGFSKEGVLREYLILKGRVRNMVLFSILSTDGVSPNAS</sequence>
<dbReference type="Pfam" id="PF13302">
    <property type="entry name" value="Acetyltransf_3"/>
    <property type="match status" value="1"/>
</dbReference>
<dbReference type="PANTHER" id="PTHR46067">
    <property type="entry name" value="ACYL-COA N-ACYLTRANSFERASES (NAT) SUPERFAMILY PROTEIN"/>
    <property type="match status" value="1"/>
</dbReference>
<dbReference type="SUPFAM" id="SSF55729">
    <property type="entry name" value="Acyl-CoA N-acyltransferases (Nat)"/>
    <property type="match status" value="1"/>
</dbReference>
<evidence type="ECO:0000313" key="3">
    <source>
        <dbReference type="Proteomes" id="UP000594263"/>
    </source>
</evidence>
<dbReference type="InterPro" id="IPR000182">
    <property type="entry name" value="GNAT_dom"/>
</dbReference>
<protein>
    <recommendedName>
        <fullName evidence="1">N-acetyltransferase domain-containing protein</fullName>
    </recommendedName>
</protein>
<evidence type="ECO:0000313" key="2">
    <source>
        <dbReference type="EnsemblPlants" id="Kaladp0168s0014.1.v1.1.CDS.1"/>
    </source>
</evidence>
<proteinExistence type="predicted"/>
<name>A0A7N0V620_KALFE</name>
<accession>A0A7N0V620</accession>
<dbReference type="PROSITE" id="PS51186">
    <property type="entry name" value="GNAT"/>
    <property type="match status" value="1"/>
</dbReference>
<keyword evidence="3" id="KW-1185">Reference proteome</keyword>
<feature type="domain" description="N-acetyltransferase" evidence="1">
    <location>
        <begin position="12"/>
        <end position="165"/>
    </location>
</feature>
<dbReference type="Gene3D" id="3.40.630.30">
    <property type="match status" value="1"/>
</dbReference>
<evidence type="ECO:0000259" key="1">
    <source>
        <dbReference type="PROSITE" id="PS51186"/>
    </source>
</evidence>
<dbReference type="Gramene" id="Kaladp0168s0014.1.v1.1">
    <property type="protein sequence ID" value="Kaladp0168s0014.1.v1.1.CDS.1"/>
    <property type="gene ID" value="Kaladp0168s0014.v1.1"/>
</dbReference>
<dbReference type="PANTHER" id="PTHR46067:SF27">
    <property type="entry name" value="ACYL-COA N-ACYLTRANSFERASES (NAT) SUPERFAMILY PROTEIN"/>
    <property type="match status" value="1"/>
</dbReference>
<reference evidence="2" key="1">
    <citation type="submission" date="2021-01" db="UniProtKB">
        <authorList>
            <consortium name="EnsemblPlants"/>
        </authorList>
    </citation>
    <scope>IDENTIFICATION</scope>
</reference>
<dbReference type="OMA" id="FDDLYMY"/>
<dbReference type="EnsemblPlants" id="Kaladp0168s0014.1.v1.1">
    <property type="protein sequence ID" value="Kaladp0168s0014.1.v1.1.CDS.1"/>
    <property type="gene ID" value="Kaladp0168s0014.v1.1"/>
</dbReference>
<dbReference type="InterPro" id="IPR016181">
    <property type="entry name" value="Acyl_CoA_acyltransferase"/>
</dbReference>